<dbReference type="AlphaFoldDB" id="A0A4E0Q4W9"/>
<dbReference type="Proteomes" id="UP000297295">
    <property type="component" value="Unassembled WGS sequence"/>
</dbReference>
<dbReference type="InterPro" id="IPR012356">
    <property type="entry name" value="Methan_mark_5"/>
</dbReference>
<dbReference type="Pfam" id="PF09885">
    <property type="entry name" value="DUF2112"/>
    <property type="match status" value="1"/>
</dbReference>
<evidence type="ECO:0000313" key="2">
    <source>
        <dbReference type="Proteomes" id="UP000297295"/>
    </source>
</evidence>
<dbReference type="OrthoDB" id="52584at2157"/>
<dbReference type="NCBIfam" id="TIGR03271">
    <property type="entry name" value="methan_mark_5"/>
    <property type="match status" value="1"/>
</dbReference>
<dbReference type="EMBL" id="PGGK01000007">
    <property type="protein sequence ID" value="TGC08921.1"/>
    <property type="molecule type" value="Genomic_DNA"/>
</dbReference>
<protein>
    <submittedName>
        <fullName evidence="1">Methanogenesis marker 5 protein</fullName>
    </submittedName>
</protein>
<sequence length="153" mass="16929">MVKVIIYPTNSLILSDLVERFGHTPIAMMAKIKEKVSTVGVDSPPLNITPEEPKMGLKYAAVEVPAGVRGRMAIVGPMIDEAEAAIIVNESPMAFGCMGCARTNELTKFLIRQRDMPILEVDYPKGDDEAREFVYKIGEFLKSLPKDEKEGEE</sequence>
<reference evidence="1 2" key="1">
    <citation type="submission" date="2017-11" db="EMBL/GenBank/DDBJ databases">
        <title>Isolation and Characterization of Methanogenic Archaea from Saline Meromictic Lake at Siberia.</title>
        <authorList>
            <person name="Shen Y."/>
            <person name="Huang H.-H."/>
            <person name="Lai M.-C."/>
            <person name="Chen S.-C."/>
        </authorList>
    </citation>
    <scope>NUCLEOTIDE SEQUENCE [LARGE SCALE GENOMIC DNA]</scope>
    <source>
        <strain evidence="1 2">SY-01</strain>
    </source>
</reference>
<accession>A0A4E0Q4W9</accession>
<proteinExistence type="predicted"/>
<organism evidence="1 2">
    <name type="scientific">Methanolobus halotolerans</name>
    <dbReference type="NCBI Taxonomy" id="2052935"/>
    <lineage>
        <taxon>Archaea</taxon>
        <taxon>Methanobacteriati</taxon>
        <taxon>Methanobacteriota</taxon>
        <taxon>Stenosarchaea group</taxon>
        <taxon>Methanomicrobia</taxon>
        <taxon>Methanosarcinales</taxon>
        <taxon>Methanosarcinaceae</taxon>
        <taxon>Methanolobus</taxon>
    </lineage>
</organism>
<gene>
    <name evidence="1" type="ORF">CUN85_07755</name>
</gene>
<comment type="caution">
    <text evidence="1">The sequence shown here is derived from an EMBL/GenBank/DDBJ whole genome shotgun (WGS) entry which is preliminary data.</text>
</comment>
<dbReference type="RefSeq" id="WP_135389748.1">
    <property type="nucleotide sequence ID" value="NZ_PGGK01000007.1"/>
</dbReference>
<keyword evidence="2" id="KW-1185">Reference proteome</keyword>
<evidence type="ECO:0000313" key="1">
    <source>
        <dbReference type="EMBL" id="TGC08921.1"/>
    </source>
</evidence>
<dbReference type="PIRSF" id="PIRSF018781">
    <property type="entry name" value="UCP018781"/>
    <property type="match status" value="1"/>
</dbReference>
<name>A0A4E0Q4W9_9EURY</name>